<accession>A0A117R7W5</accession>
<dbReference type="STRING" id="1943.AQJ64_39730"/>
<dbReference type="AlphaFoldDB" id="A0A117R7W5"/>
<dbReference type="EMBL" id="LMWW01000070">
    <property type="protein sequence ID" value="KUN76033.1"/>
    <property type="molecule type" value="Genomic_DNA"/>
</dbReference>
<keyword evidence="3" id="KW-1185">Reference proteome</keyword>
<feature type="region of interest" description="Disordered" evidence="1">
    <location>
        <begin position="30"/>
        <end position="51"/>
    </location>
</feature>
<dbReference type="Proteomes" id="UP000052982">
    <property type="component" value="Unassembled WGS sequence"/>
</dbReference>
<feature type="compositionally biased region" description="Low complexity" evidence="1">
    <location>
        <begin position="33"/>
        <end position="51"/>
    </location>
</feature>
<gene>
    <name evidence="2" type="ORF">AQJ64_39730</name>
</gene>
<evidence type="ECO:0000256" key="1">
    <source>
        <dbReference type="SAM" id="MobiDB-lite"/>
    </source>
</evidence>
<protein>
    <recommendedName>
        <fullName evidence="4">Copper-binding protein</fullName>
    </recommendedName>
</protein>
<dbReference type="PROSITE" id="PS51257">
    <property type="entry name" value="PROKAR_LIPOPROTEIN"/>
    <property type="match status" value="1"/>
</dbReference>
<organism evidence="2 3">
    <name type="scientific">Streptomyces griseoruber</name>
    <dbReference type="NCBI Taxonomy" id="1943"/>
    <lineage>
        <taxon>Bacteria</taxon>
        <taxon>Bacillati</taxon>
        <taxon>Actinomycetota</taxon>
        <taxon>Actinomycetes</taxon>
        <taxon>Kitasatosporales</taxon>
        <taxon>Streptomycetaceae</taxon>
        <taxon>Streptomyces</taxon>
    </lineage>
</organism>
<dbReference type="Gene3D" id="2.60.40.420">
    <property type="entry name" value="Cupredoxins - blue copper proteins"/>
    <property type="match status" value="1"/>
</dbReference>
<name>A0A117R7W5_9ACTN</name>
<dbReference type="SUPFAM" id="SSF49503">
    <property type="entry name" value="Cupredoxins"/>
    <property type="match status" value="1"/>
</dbReference>
<evidence type="ECO:0000313" key="2">
    <source>
        <dbReference type="EMBL" id="KUN76033.1"/>
    </source>
</evidence>
<comment type="caution">
    <text evidence="2">The sequence shown here is derived from an EMBL/GenBank/DDBJ whole genome shotgun (WGS) entry which is preliminary data.</text>
</comment>
<evidence type="ECO:0000313" key="3">
    <source>
        <dbReference type="Proteomes" id="UP000052982"/>
    </source>
</evidence>
<dbReference type="InterPro" id="IPR008972">
    <property type="entry name" value="Cupredoxin"/>
</dbReference>
<reference evidence="2 3" key="1">
    <citation type="submission" date="2015-10" db="EMBL/GenBank/DDBJ databases">
        <title>Draft genome sequence of Streptomyces griseoruber DSM 40281, type strain for the species Streptomyces griseoruber.</title>
        <authorList>
            <person name="Ruckert C."/>
            <person name="Winkler A."/>
            <person name="Kalinowski J."/>
            <person name="Kampfer P."/>
            <person name="Glaeser S."/>
        </authorList>
    </citation>
    <scope>NUCLEOTIDE SEQUENCE [LARGE SCALE GENOMIC DNA]</scope>
    <source>
        <strain evidence="2 3">DSM 40281</strain>
    </source>
</reference>
<evidence type="ECO:0008006" key="4">
    <source>
        <dbReference type="Google" id="ProtNLM"/>
    </source>
</evidence>
<proteinExistence type="predicted"/>
<sequence>MTIPHTRDRVLLGVAAGGLTALLAACGGGGSDSSGTGATTAPAPSKPATSGTQVTAKLTDFHIQLSAQNFQPGRYTFTAQNMGHHEHALELDGPGGENRSKTLEPGQSATLTVTLKPGSYQVYCPVDGHKDLGMKTHLAVGGTPAPTSSDTSTSNGY</sequence>
<dbReference type="RefSeq" id="WP_055634873.1">
    <property type="nucleotide sequence ID" value="NZ_KQ948784.1"/>
</dbReference>
<dbReference type="OrthoDB" id="345021at2"/>